<keyword evidence="6 7" id="KW-0472">Membrane</keyword>
<reference evidence="9" key="1">
    <citation type="submission" date="2015-08" db="EMBL/GenBank/DDBJ databases">
        <title>Draft Genome Sequence of a Heterotrophic Facultative Anaerobic Bacterium Ardenticatena maritima Strain 110S.</title>
        <authorList>
            <person name="Kawaichi S."/>
            <person name="Yoshida T."/>
            <person name="Sako Y."/>
            <person name="Nakamura R."/>
        </authorList>
    </citation>
    <scope>NUCLEOTIDE SEQUENCE [LARGE SCALE GENOMIC DNA]</scope>
    <source>
        <strain evidence="9">110S</strain>
    </source>
</reference>
<sequence length="520" mass="57753">MEGQLRYQSPNRWLTRLGWAILFIVTVVGLAAVVIRTVEGLGVTNLNYIVPWGLWVAFYIYFIGLSAGSFLLSTAIYVFGYKKLEPIGRLALFSALIALIAGLFFVLIDLGHMERFWTVFVNRNWWSVLEIEIHFYVLYIIVILTELWLLMRQDLIRCAQNESGWRATICGWLTLGSRDLSEASAQRDRRWMKILGIFGIPIAIGVHGGTGALFAVVKARPMWYGPLFPIVFIISALASGAALLTFLLAFFVGRALDKAQRDDLVLTLGKITAGLLIFDLLLIWSEFSVGLYGNIPEDVEVLRLIMFGPFWWVFWLVQILFGALVPLFFILWPRTGRDPRMVGLAGLMIVIGIIGVRLNIVIPALNVPVIPGFDRAYTMLPAPTQTTPTLSPEQLNLLTWLILIAAVITVGVIAALAWLHREGRHDHPMREGLVAGGTAALFFLVLLVLVRWLGSSTALGLSTADLTHTPIGGILGHSEIRSYYVPTLNEWLSSLGLIGLSIFLGVLGYKILPLETSEGH</sequence>
<name>A0A0M8K8P4_9CHLR</name>
<evidence type="ECO:0000256" key="4">
    <source>
        <dbReference type="ARBA" id="ARBA00022692"/>
    </source>
</evidence>
<evidence type="ECO:0000313" key="9">
    <source>
        <dbReference type="Proteomes" id="UP000037784"/>
    </source>
</evidence>
<dbReference type="PANTHER" id="PTHR34856:SF2">
    <property type="entry name" value="PROTEIN NRFD"/>
    <property type="match status" value="1"/>
</dbReference>
<proteinExistence type="inferred from homology"/>
<feature type="transmembrane region" description="Helical" evidence="7">
    <location>
        <begin position="264"/>
        <end position="284"/>
    </location>
</feature>
<evidence type="ECO:0000256" key="2">
    <source>
        <dbReference type="ARBA" id="ARBA00008929"/>
    </source>
</evidence>
<accession>A0A0M8K8P4</accession>
<evidence type="ECO:0000256" key="5">
    <source>
        <dbReference type="ARBA" id="ARBA00022989"/>
    </source>
</evidence>
<feature type="transmembrane region" description="Helical" evidence="7">
    <location>
        <begin position="227"/>
        <end position="252"/>
    </location>
</feature>
<protein>
    <submittedName>
        <fullName evidence="8">Prokaryotic molybdopterin-containing oxidoreductase family</fullName>
    </submittedName>
</protein>
<dbReference type="InParanoid" id="A0A0M8K8P4"/>
<dbReference type="Gene3D" id="1.20.1630.10">
    <property type="entry name" value="Formate dehydrogenase/DMSO reductase domain"/>
    <property type="match status" value="1"/>
</dbReference>
<feature type="transmembrane region" description="Helical" evidence="7">
    <location>
        <begin position="133"/>
        <end position="151"/>
    </location>
</feature>
<feature type="transmembrane region" description="Helical" evidence="7">
    <location>
        <begin position="20"/>
        <end position="38"/>
    </location>
</feature>
<comment type="subcellular location">
    <subcellularLocation>
        <location evidence="1">Cell membrane</location>
        <topology evidence="1">Multi-pass membrane protein</topology>
    </subcellularLocation>
</comment>
<dbReference type="EMBL" id="BBZA01000225">
    <property type="protein sequence ID" value="GAP64093.1"/>
    <property type="molecule type" value="Genomic_DNA"/>
</dbReference>
<feature type="transmembrane region" description="Helical" evidence="7">
    <location>
        <begin position="194"/>
        <end position="215"/>
    </location>
</feature>
<evidence type="ECO:0000313" key="8">
    <source>
        <dbReference type="EMBL" id="GAP64093.1"/>
    </source>
</evidence>
<evidence type="ECO:0000256" key="1">
    <source>
        <dbReference type="ARBA" id="ARBA00004651"/>
    </source>
</evidence>
<gene>
    <name evidence="8" type="ORF">ARMA_2516</name>
</gene>
<dbReference type="PANTHER" id="PTHR34856">
    <property type="entry name" value="PROTEIN NRFD"/>
    <property type="match status" value="1"/>
</dbReference>
<dbReference type="GO" id="GO:0005886">
    <property type="term" value="C:plasma membrane"/>
    <property type="evidence" value="ECO:0007669"/>
    <property type="project" value="UniProtKB-SubCell"/>
</dbReference>
<keyword evidence="5 7" id="KW-1133">Transmembrane helix</keyword>
<dbReference type="Pfam" id="PF03916">
    <property type="entry name" value="NrfD"/>
    <property type="match status" value="1"/>
</dbReference>
<dbReference type="InterPro" id="IPR052049">
    <property type="entry name" value="Electron_transfer_protein"/>
</dbReference>
<comment type="similarity">
    <text evidence="2">Belongs to the NrfD family.</text>
</comment>
<evidence type="ECO:0000256" key="7">
    <source>
        <dbReference type="SAM" id="Phobius"/>
    </source>
</evidence>
<feature type="transmembrane region" description="Helical" evidence="7">
    <location>
        <begin position="344"/>
        <end position="365"/>
    </location>
</feature>
<dbReference type="InterPro" id="IPR005614">
    <property type="entry name" value="NrfD-like"/>
</dbReference>
<feature type="transmembrane region" description="Helical" evidence="7">
    <location>
        <begin position="491"/>
        <end position="512"/>
    </location>
</feature>
<feature type="transmembrane region" description="Helical" evidence="7">
    <location>
        <begin position="310"/>
        <end position="332"/>
    </location>
</feature>
<keyword evidence="4 7" id="KW-0812">Transmembrane</keyword>
<dbReference type="Proteomes" id="UP000037784">
    <property type="component" value="Unassembled WGS sequence"/>
</dbReference>
<keyword evidence="3" id="KW-1003">Cell membrane</keyword>
<dbReference type="OrthoDB" id="9768158at2"/>
<organism evidence="8 9">
    <name type="scientific">Ardenticatena maritima</name>
    <dbReference type="NCBI Taxonomy" id="872965"/>
    <lineage>
        <taxon>Bacteria</taxon>
        <taxon>Bacillati</taxon>
        <taxon>Chloroflexota</taxon>
        <taxon>Ardenticatenia</taxon>
        <taxon>Ardenticatenales</taxon>
        <taxon>Ardenticatenaceae</taxon>
        <taxon>Ardenticatena</taxon>
    </lineage>
</organism>
<feature type="transmembrane region" description="Helical" evidence="7">
    <location>
        <begin position="58"/>
        <end position="79"/>
    </location>
</feature>
<feature type="transmembrane region" description="Helical" evidence="7">
    <location>
        <begin position="432"/>
        <end position="453"/>
    </location>
</feature>
<feature type="transmembrane region" description="Helical" evidence="7">
    <location>
        <begin position="397"/>
        <end position="420"/>
    </location>
</feature>
<dbReference type="AlphaFoldDB" id="A0A0M8K8P4"/>
<dbReference type="RefSeq" id="WP_054493836.1">
    <property type="nucleotide sequence ID" value="NZ_BBZA01000225.1"/>
</dbReference>
<evidence type="ECO:0000256" key="3">
    <source>
        <dbReference type="ARBA" id="ARBA00022475"/>
    </source>
</evidence>
<comment type="caution">
    <text evidence="8">The sequence shown here is derived from an EMBL/GenBank/DDBJ whole genome shotgun (WGS) entry which is preliminary data.</text>
</comment>
<feature type="transmembrane region" description="Helical" evidence="7">
    <location>
        <begin position="91"/>
        <end position="113"/>
    </location>
</feature>
<evidence type="ECO:0000256" key="6">
    <source>
        <dbReference type="ARBA" id="ARBA00023136"/>
    </source>
</evidence>
<keyword evidence="9" id="KW-1185">Reference proteome</keyword>